<evidence type="ECO:0000313" key="5">
    <source>
        <dbReference type="Proteomes" id="UP000035021"/>
    </source>
</evidence>
<name>A0ABQ0IJL3_9ACTN</name>
<dbReference type="PANTHER" id="PTHR43674:SF16">
    <property type="entry name" value="CARBON-NITROGEN FAMILY, PUTATIVE (AFU_ORTHOLOGUE AFUA_5G02350)-RELATED"/>
    <property type="match status" value="1"/>
</dbReference>
<dbReference type="CDD" id="cd07197">
    <property type="entry name" value="nitrilase"/>
    <property type="match status" value="1"/>
</dbReference>
<dbReference type="InterPro" id="IPR036526">
    <property type="entry name" value="C-N_Hydrolase_sf"/>
</dbReference>
<feature type="compositionally biased region" description="Low complexity" evidence="2">
    <location>
        <begin position="290"/>
        <end position="308"/>
    </location>
</feature>
<proteinExistence type="predicted"/>
<comment type="caution">
    <text evidence="4">The sequence shown here is derived from an EMBL/GenBank/DDBJ whole genome shotgun (WGS) entry which is preliminary data.</text>
</comment>
<keyword evidence="1 4" id="KW-0378">Hydrolase</keyword>
<keyword evidence="5" id="KW-1185">Reference proteome</keyword>
<dbReference type="Pfam" id="PF00795">
    <property type="entry name" value="CN_hydrolase"/>
    <property type="match status" value="1"/>
</dbReference>
<dbReference type="Proteomes" id="UP000035021">
    <property type="component" value="Unassembled WGS sequence"/>
</dbReference>
<reference evidence="4 5" key="1">
    <citation type="submission" date="2013-02" db="EMBL/GenBank/DDBJ databases">
        <title>Whole genome shotgun sequence of Gordonia paraffinivorans NBRC 108238.</title>
        <authorList>
            <person name="Isaki-Nakamura S."/>
            <person name="Hosoyama A."/>
            <person name="Tsuchikane K."/>
            <person name="Ando Y."/>
            <person name="Baba S."/>
            <person name="Ohji S."/>
            <person name="Hamada M."/>
            <person name="Tamura T."/>
            <person name="Yamazoe A."/>
            <person name="Yamazaki S."/>
            <person name="Fujita N."/>
        </authorList>
    </citation>
    <scope>NUCLEOTIDE SEQUENCE [LARGE SCALE GENOMIC DNA]</scope>
    <source>
        <strain evidence="4 5">NBRC 108238</strain>
    </source>
</reference>
<accession>A0ABQ0IJL3</accession>
<dbReference type="InterPro" id="IPR050345">
    <property type="entry name" value="Aliph_Amidase/BUP"/>
</dbReference>
<protein>
    <submittedName>
        <fullName evidence="4">Carbon-nitrogen hydrolase</fullName>
    </submittedName>
</protein>
<dbReference type="Gene3D" id="3.60.110.10">
    <property type="entry name" value="Carbon-nitrogen hydrolase"/>
    <property type="match status" value="1"/>
</dbReference>
<evidence type="ECO:0000259" key="3">
    <source>
        <dbReference type="PROSITE" id="PS50263"/>
    </source>
</evidence>
<gene>
    <name evidence="4" type="ORF">GP2_009_00140</name>
</gene>
<sequence length="314" mass="32637">MLRREHVPTIMSGIVTLGALAGHFGRDVERGVAKAVGIVEAARRDGVDLLVFPDATIGGYLGDLRCPNPAELPPALSPDGPELAAIIAAAGSMTVCIGYTEADGDRRYNTAVCVSGDGILGTHRKVHQPAGESLAYAAGDAFGAFDTPVGRIGMLIDYDKTFPESARTLALDGARIIAALSAWPASVTDRAARLPADRQARLFDLYDCARAAENQVFVVSSNQTGVMGSLRFLGQAKVVGPGGDILSTTRSKGGLATATVDVDGEIARARRVLNHLDELRPDTYRALCAPTPASSASSSPALSPQAESGVPDLS</sequence>
<evidence type="ECO:0000256" key="1">
    <source>
        <dbReference type="ARBA" id="ARBA00022801"/>
    </source>
</evidence>
<evidence type="ECO:0000313" key="4">
    <source>
        <dbReference type="EMBL" id="GAC83151.1"/>
    </source>
</evidence>
<organism evidence="4 5">
    <name type="scientific">Gordonia paraffinivorans NBRC 108238</name>
    <dbReference type="NCBI Taxonomy" id="1223543"/>
    <lineage>
        <taxon>Bacteria</taxon>
        <taxon>Bacillati</taxon>
        <taxon>Actinomycetota</taxon>
        <taxon>Actinomycetes</taxon>
        <taxon>Mycobacteriales</taxon>
        <taxon>Gordoniaceae</taxon>
        <taxon>Gordonia</taxon>
    </lineage>
</organism>
<dbReference type="InterPro" id="IPR003010">
    <property type="entry name" value="C-N_Hydrolase"/>
</dbReference>
<feature type="region of interest" description="Disordered" evidence="2">
    <location>
        <begin position="290"/>
        <end position="314"/>
    </location>
</feature>
<dbReference type="EMBL" id="BAOQ01000009">
    <property type="protein sequence ID" value="GAC83151.1"/>
    <property type="molecule type" value="Genomic_DNA"/>
</dbReference>
<dbReference type="SUPFAM" id="SSF56317">
    <property type="entry name" value="Carbon-nitrogen hydrolase"/>
    <property type="match status" value="1"/>
</dbReference>
<feature type="domain" description="CN hydrolase" evidence="3">
    <location>
        <begin position="15"/>
        <end position="262"/>
    </location>
</feature>
<dbReference type="PROSITE" id="PS50263">
    <property type="entry name" value="CN_HYDROLASE"/>
    <property type="match status" value="1"/>
</dbReference>
<dbReference type="GO" id="GO:0016787">
    <property type="term" value="F:hydrolase activity"/>
    <property type="evidence" value="ECO:0007669"/>
    <property type="project" value="UniProtKB-KW"/>
</dbReference>
<dbReference type="PANTHER" id="PTHR43674">
    <property type="entry name" value="NITRILASE C965.09-RELATED"/>
    <property type="match status" value="1"/>
</dbReference>
<evidence type="ECO:0000256" key="2">
    <source>
        <dbReference type="SAM" id="MobiDB-lite"/>
    </source>
</evidence>